<evidence type="ECO:0000313" key="4">
    <source>
        <dbReference type="EMBL" id="GLS90973.1"/>
    </source>
</evidence>
<keyword evidence="5" id="KW-1185">Reference proteome</keyword>
<comment type="caution">
    <text evidence="4">The sequence shown here is derived from an EMBL/GenBank/DDBJ whole genome shotgun (WGS) entry which is preliminary data.</text>
</comment>
<keyword evidence="1 2" id="KW-0732">Signal</keyword>
<evidence type="ECO:0000256" key="1">
    <source>
        <dbReference type="ARBA" id="ARBA00022729"/>
    </source>
</evidence>
<dbReference type="Pfam" id="PF13505">
    <property type="entry name" value="OMP_b-brl"/>
    <property type="match status" value="1"/>
</dbReference>
<gene>
    <name evidence="4" type="ORF">GCM10007916_20400</name>
</gene>
<feature type="chain" id="PRO_5045913546" description="Outer membrane protein beta-barrel domain-containing protein" evidence="2">
    <location>
        <begin position="23"/>
        <end position="187"/>
    </location>
</feature>
<dbReference type="EMBL" id="BSPQ01000005">
    <property type="protein sequence ID" value="GLS90973.1"/>
    <property type="molecule type" value="Genomic_DNA"/>
</dbReference>
<dbReference type="RefSeq" id="WP_284204084.1">
    <property type="nucleotide sequence ID" value="NZ_BSPQ01000005.1"/>
</dbReference>
<proteinExistence type="predicted"/>
<feature type="signal peptide" evidence="2">
    <location>
        <begin position="1"/>
        <end position="22"/>
    </location>
</feature>
<reference evidence="5" key="1">
    <citation type="journal article" date="2019" name="Int. J. Syst. Evol. Microbiol.">
        <title>The Global Catalogue of Microorganisms (GCM) 10K type strain sequencing project: providing services to taxonomists for standard genome sequencing and annotation.</title>
        <authorList>
            <consortium name="The Broad Institute Genomics Platform"/>
            <consortium name="The Broad Institute Genome Sequencing Center for Infectious Disease"/>
            <person name="Wu L."/>
            <person name="Ma J."/>
        </authorList>
    </citation>
    <scope>NUCLEOTIDE SEQUENCE [LARGE SCALE GENOMIC DNA]</scope>
    <source>
        <strain evidence="5">NBRC 103166</strain>
    </source>
</reference>
<dbReference type="Gene3D" id="2.40.160.20">
    <property type="match status" value="1"/>
</dbReference>
<dbReference type="Proteomes" id="UP001157353">
    <property type="component" value="Unassembled WGS sequence"/>
</dbReference>
<accession>A0ABQ6E1E0</accession>
<dbReference type="InterPro" id="IPR027385">
    <property type="entry name" value="Beta-barrel_OMP"/>
</dbReference>
<sequence>MKKITMKLAVITALSFSSSLLAEQIVSERSNYQGHRIGLGISSGTIGDIDGAESIDIGNGIKIEYGYDLNRIFGFNASLDKNKDDMNLYGSRYEYDLSSFKVDTDIGYAFFFDNFTVKPYGAIGLAHIKEKNTINDLSYTASENALLLGMGVRATFDFGMYVDLRTNYMILEYIDLDQLSLTVGYKF</sequence>
<protein>
    <recommendedName>
        <fullName evidence="3">Outer membrane protein beta-barrel domain-containing protein</fullName>
    </recommendedName>
</protein>
<dbReference type="InterPro" id="IPR011250">
    <property type="entry name" value="OMP/PagP_B-barrel"/>
</dbReference>
<feature type="domain" description="Outer membrane protein beta-barrel" evidence="3">
    <location>
        <begin position="22"/>
        <end position="187"/>
    </location>
</feature>
<evidence type="ECO:0000256" key="2">
    <source>
        <dbReference type="SAM" id="SignalP"/>
    </source>
</evidence>
<evidence type="ECO:0000313" key="5">
    <source>
        <dbReference type="Proteomes" id="UP001157353"/>
    </source>
</evidence>
<organism evidence="4 5">
    <name type="scientific">Psychromonas marina</name>
    <dbReference type="NCBI Taxonomy" id="88364"/>
    <lineage>
        <taxon>Bacteria</taxon>
        <taxon>Pseudomonadati</taxon>
        <taxon>Pseudomonadota</taxon>
        <taxon>Gammaproteobacteria</taxon>
        <taxon>Alteromonadales</taxon>
        <taxon>Psychromonadaceae</taxon>
        <taxon>Psychromonas</taxon>
    </lineage>
</organism>
<dbReference type="SUPFAM" id="SSF56925">
    <property type="entry name" value="OMPA-like"/>
    <property type="match status" value="1"/>
</dbReference>
<evidence type="ECO:0000259" key="3">
    <source>
        <dbReference type="Pfam" id="PF13505"/>
    </source>
</evidence>
<name>A0ABQ6E1E0_9GAMM</name>